<dbReference type="InterPro" id="IPR035952">
    <property type="entry name" value="Rhomboid-like_sf"/>
</dbReference>
<dbReference type="SUPFAM" id="SSF144091">
    <property type="entry name" value="Rhomboid-like"/>
    <property type="match status" value="1"/>
</dbReference>
<dbReference type="PANTHER" id="PTHR11009">
    <property type="entry name" value="DER1-LIKE PROTEIN, DERLIN"/>
    <property type="match status" value="1"/>
</dbReference>
<feature type="transmembrane region" description="Helical" evidence="7">
    <location>
        <begin position="104"/>
        <end position="125"/>
    </location>
</feature>
<feature type="transmembrane region" description="Helical" evidence="7">
    <location>
        <begin position="63"/>
        <end position="84"/>
    </location>
</feature>
<evidence type="ECO:0000313" key="8">
    <source>
        <dbReference type="EMBL" id="KAG1553681.1"/>
    </source>
</evidence>
<evidence type="ECO:0000313" key="9">
    <source>
        <dbReference type="Proteomes" id="UP000717996"/>
    </source>
</evidence>
<dbReference type="EMBL" id="JAANIT010000026">
    <property type="protein sequence ID" value="KAG1553681.1"/>
    <property type="molecule type" value="Genomic_DNA"/>
</dbReference>
<keyword evidence="3 7" id="KW-0812">Transmembrane</keyword>
<dbReference type="InterPro" id="IPR007599">
    <property type="entry name" value="DER1"/>
</dbReference>
<comment type="subcellular location">
    <subcellularLocation>
        <location evidence="1 7">Endoplasmic reticulum membrane</location>
        <topology evidence="1 7">Multi-pass membrane protein</topology>
    </subcellularLocation>
</comment>
<evidence type="ECO:0000256" key="1">
    <source>
        <dbReference type="ARBA" id="ARBA00004477"/>
    </source>
</evidence>
<feature type="transmembrane region" description="Helical" evidence="7">
    <location>
        <begin position="146"/>
        <end position="166"/>
    </location>
</feature>
<sequence length="240" mass="27643">MPPTTPSQRNEIIDWYKSIPSTTRFLLSTMVITTTASSLGFVSPSSLILYWPDVKYRLQIWRLASCFFVNRLSLDFAFNAYFFYSNSLQLETQVFQSQPADYVFFHLFTGSLQVMAAGFLNLYVLSDGILLSTIYLLSQHFRDSPVWFMFGIRLKALYLPWAIIAQKFVMSGGEIPKASIAGLLSAHIYYYLTTIYPSQGGRRYLQTPEFLKQFFSNRPRNSQTNMFGRHAWGSGRRLDS</sequence>
<evidence type="ECO:0000256" key="7">
    <source>
        <dbReference type="RuleBase" id="RU363059"/>
    </source>
</evidence>
<organism evidence="8 9">
    <name type="scientific">Rhizopus oryzae</name>
    <name type="common">Mucormycosis agent</name>
    <name type="synonym">Rhizopus arrhizus var. delemar</name>
    <dbReference type="NCBI Taxonomy" id="64495"/>
    <lineage>
        <taxon>Eukaryota</taxon>
        <taxon>Fungi</taxon>
        <taxon>Fungi incertae sedis</taxon>
        <taxon>Mucoromycota</taxon>
        <taxon>Mucoromycotina</taxon>
        <taxon>Mucoromycetes</taxon>
        <taxon>Mucorales</taxon>
        <taxon>Mucorineae</taxon>
        <taxon>Rhizopodaceae</taxon>
        <taxon>Rhizopus</taxon>
    </lineage>
</organism>
<evidence type="ECO:0000256" key="3">
    <source>
        <dbReference type="ARBA" id="ARBA00022692"/>
    </source>
</evidence>
<comment type="similarity">
    <text evidence="2 7">Belongs to the derlin family.</text>
</comment>
<dbReference type="Pfam" id="PF04511">
    <property type="entry name" value="DER1"/>
    <property type="match status" value="1"/>
</dbReference>
<evidence type="ECO:0000256" key="2">
    <source>
        <dbReference type="ARBA" id="ARBA00008917"/>
    </source>
</evidence>
<evidence type="ECO:0000256" key="4">
    <source>
        <dbReference type="ARBA" id="ARBA00022824"/>
    </source>
</evidence>
<comment type="function">
    <text evidence="7">May be involved in the degradation of misfolded endoplasmic reticulum (ER) luminal proteins.</text>
</comment>
<keyword evidence="6 7" id="KW-0472">Membrane</keyword>
<reference evidence="8" key="1">
    <citation type="journal article" date="2020" name="Microb. Genom.">
        <title>Genetic diversity of clinical and environmental Mucorales isolates obtained from an investigation of mucormycosis cases among solid organ transplant recipients.</title>
        <authorList>
            <person name="Nguyen M.H."/>
            <person name="Kaul D."/>
            <person name="Muto C."/>
            <person name="Cheng S.J."/>
            <person name="Richter R.A."/>
            <person name="Bruno V.M."/>
            <person name="Liu G."/>
            <person name="Beyhan S."/>
            <person name="Sundermann A.J."/>
            <person name="Mounaud S."/>
            <person name="Pasculle A.W."/>
            <person name="Nierman W.C."/>
            <person name="Driscoll E."/>
            <person name="Cumbie R."/>
            <person name="Clancy C.J."/>
            <person name="Dupont C.L."/>
        </authorList>
    </citation>
    <scope>NUCLEOTIDE SEQUENCE</scope>
    <source>
        <strain evidence="8">GL16</strain>
    </source>
</reference>
<feature type="transmembrane region" description="Helical" evidence="7">
    <location>
        <begin position="25"/>
        <end position="51"/>
    </location>
</feature>
<evidence type="ECO:0000256" key="6">
    <source>
        <dbReference type="ARBA" id="ARBA00023136"/>
    </source>
</evidence>
<name>A0A9P6YP39_RHIOR</name>
<proteinExistence type="inferred from homology"/>
<evidence type="ECO:0000256" key="5">
    <source>
        <dbReference type="ARBA" id="ARBA00022989"/>
    </source>
</evidence>
<gene>
    <name evidence="8" type="ORF">G6F51_000448</name>
</gene>
<keyword evidence="5 7" id="KW-1133">Transmembrane helix</keyword>
<dbReference type="GO" id="GO:0006950">
    <property type="term" value="P:response to stress"/>
    <property type="evidence" value="ECO:0007669"/>
    <property type="project" value="UniProtKB-ARBA"/>
</dbReference>
<dbReference type="AlphaFoldDB" id="A0A9P6YP39"/>
<keyword evidence="4 7" id="KW-0256">Endoplasmic reticulum</keyword>
<feature type="transmembrane region" description="Helical" evidence="7">
    <location>
        <begin position="178"/>
        <end position="196"/>
    </location>
</feature>
<accession>A0A9P6YP39</accession>
<dbReference type="Proteomes" id="UP000717996">
    <property type="component" value="Unassembled WGS sequence"/>
</dbReference>
<comment type="caution">
    <text evidence="8">The sequence shown here is derived from an EMBL/GenBank/DDBJ whole genome shotgun (WGS) entry which is preliminary data.</text>
</comment>
<dbReference type="GO" id="GO:0005789">
    <property type="term" value="C:endoplasmic reticulum membrane"/>
    <property type="evidence" value="ECO:0007669"/>
    <property type="project" value="UniProtKB-SubCell"/>
</dbReference>
<dbReference type="OrthoDB" id="1716531at2759"/>
<protein>
    <recommendedName>
        <fullName evidence="7">Derlin</fullName>
    </recommendedName>
</protein>